<dbReference type="GO" id="GO:0000054">
    <property type="term" value="P:ribosomal subunit export from nucleus"/>
    <property type="evidence" value="ECO:0007669"/>
    <property type="project" value="TreeGrafter"/>
</dbReference>
<dbReference type="GO" id="GO:0005525">
    <property type="term" value="F:GTP binding"/>
    <property type="evidence" value="ECO:0007669"/>
    <property type="project" value="UniProtKB-KW"/>
</dbReference>
<keyword evidence="4" id="KW-0378">Hydrolase</keyword>
<proteinExistence type="predicted"/>
<dbReference type="CDD" id="cd01857">
    <property type="entry name" value="HSR1_MMR1"/>
    <property type="match status" value="1"/>
</dbReference>
<keyword evidence="11" id="KW-1185">Reference proteome</keyword>
<evidence type="ECO:0000256" key="4">
    <source>
        <dbReference type="ARBA" id="ARBA00022801"/>
    </source>
</evidence>
<dbReference type="Gene3D" id="1.10.510.10">
    <property type="entry name" value="Transferase(Phosphotransferase) domain 1"/>
    <property type="match status" value="1"/>
</dbReference>
<evidence type="ECO:0000256" key="3">
    <source>
        <dbReference type="ARBA" id="ARBA00022741"/>
    </source>
</evidence>
<dbReference type="PROSITE" id="PS51721">
    <property type="entry name" value="G_CP"/>
    <property type="match status" value="1"/>
</dbReference>
<evidence type="ECO:0000313" key="10">
    <source>
        <dbReference type="EMBL" id="KAF5352519.1"/>
    </source>
</evidence>
<keyword evidence="6" id="KW-0067">ATP-binding</keyword>
<keyword evidence="2" id="KW-0963">Cytoplasm</keyword>
<accession>A0A8H5D2J6</accession>
<dbReference type="Proteomes" id="UP000559027">
    <property type="component" value="Unassembled WGS sequence"/>
</dbReference>
<dbReference type="InterPro" id="IPR030378">
    <property type="entry name" value="G_CP_dom"/>
</dbReference>
<protein>
    <submittedName>
        <fullName evidence="10">Uncharacterized protein</fullName>
    </submittedName>
</protein>
<dbReference type="GO" id="GO:0005524">
    <property type="term" value="F:ATP binding"/>
    <property type="evidence" value="ECO:0007669"/>
    <property type="project" value="UniProtKB-UniRule"/>
</dbReference>
<evidence type="ECO:0000256" key="1">
    <source>
        <dbReference type="ARBA" id="ARBA00004496"/>
    </source>
</evidence>
<reference evidence="10 11" key="1">
    <citation type="journal article" date="2020" name="ISME J.">
        <title>Uncovering the hidden diversity of litter-decomposition mechanisms in mushroom-forming fungi.</title>
        <authorList>
            <person name="Floudas D."/>
            <person name="Bentzer J."/>
            <person name="Ahren D."/>
            <person name="Johansson T."/>
            <person name="Persson P."/>
            <person name="Tunlid A."/>
        </authorList>
    </citation>
    <scope>NUCLEOTIDE SEQUENCE [LARGE SCALE GENOMIC DNA]</scope>
    <source>
        <strain evidence="10 11">CBS 146.42</strain>
    </source>
</reference>
<dbReference type="PANTHER" id="PTHR45709">
    <property type="entry name" value="LARGE SUBUNIT GTPASE 1 HOMOLOG-RELATED"/>
    <property type="match status" value="1"/>
</dbReference>
<dbReference type="Gene3D" id="3.30.200.20">
    <property type="entry name" value="Phosphorylase Kinase, domain 1"/>
    <property type="match status" value="1"/>
</dbReference>
<evidence type="ECO:0000256" key="2">
    <source>
        <dbReference type="ARBA" id="ARBA00022490"/>
    </source>
</evidence>
<organism evidence="10 11">
    <name type="scientific">Leucocoprinus leucothites</name>
    <dbReference type="NCBI Taxonomy" id="201217"/>
    <lineage>
        <taxon>Eukaryota</taxon>
        <taxon>Fungi</taxon>
        <taxon>Dikarya</taxon>
        <taxon>Basidiomycota</taxon>
        <taxon>Agaricomycotina</taxon>
        <taxon>Agaricomycetes</taxon>
        <taxon>Agaricomycetidae</taxon>
        <taxon>Agaricales</taxon>
        <taxon>Agaricineae</taxon>
        <taxon>Agaricaceae</taxon>
        <taxon>Leucocoprinus</taxon>
    </lineage>
</organism>
<dbReference type="GO" id="GO:0004672">
    <property type="term" value="F:protein kinase activity"/>
    <property type="evidence" value="ECO:0007669"/>
    <property type="project" value="InterPro"/>
</dbReference>
<dbReference type="PANTHER" id="PTHR45709:SF2">
    <property type="entry name" value="LARGE SUBUNIT GTPASE 1 HOMOLOG"/>
    <property type="match status" value="1"/>
</dbReference>
<evidence type="ECO:0000256" key="5">
    <source>
        <dbReference type="ARBA" id="ARBA00023134"/>
    </source>
</evidence>
<evidence type="ECO:0000256" key="7">
    <source>
        <dbReference type="SAM" id="MobiDB-lite"/>
    </source>
</evidence>
<evidence type="ECO:0000313" key="11">
    <source>
        <dbReference type="Proteomes" id="UP000559027"/>
    </source>
</evidence>
<dbReference type="InterPro" id="IPR043358">
    <property type="entry name" value="GNL1-like"/>
</dbReference>
<dbReference type="AlphaFoldDB" id="A0A8H5D2J6"/>
<comment type="caution">
    <text evidence="10">The sequence shown here is derived from an EMBL/GenBank/DDBJ whole genome shotgun (WGS) entry which is preliminary data.</text>
</comment>
<dbReference type="SUPFAM" id="SSF52540">
    <property type="entry name" value="P-loop containing nucleoside triphosphate hydrolases"/>
    <property type="match status" value="1"/>
</dbReference>
<dbReference type="GO" id="GO:0005829">
    <property type="term" value="C:cytosol"/>
    <property type="evidence" value="ECO:0007669"/>
    <property type="project" value="TreeGrafter"/>
</dbReference>
<dbReference type="InterPro" id="IPR006073">
    <property type="entry name" value="GTP-bd"/>
</dbReference>
<evidence type="ECO:0000259" key="8">
    <source>
        <dbReference type="PROSITE" id="PS50011"/>
    </source>
</evidence>
<comment type="subcellular location">
    <subcellularLocation>
        <location evidence="1">Cytoplasm</location>
    </subcellularLocation>
</comment>
<dbReference type="InterPro" id="IPR000719">
    <property type="entry name" value="Prot_kinase_dom"/>
</dbReference>
<dbReference type="Pfam" id="PF00069">
    <property type="entry name" value="Pkinase"/>
    <property type="match status" value="1"/>
</dbReference>
<feature type="region of interest" description="Disordered" evidence="7">
    <location>
        <begin position="1"/>
        <end position="30"/>
    </location>
</feature>
<evidence type="ECO:0000256" key="6">
    <source>
        <dbReference type="PROSITE-ProRule" id="PRU10141"/>
    </source>
</evidence>
<dbReference type="SUPFAM" id="SSF56112">
    <property type="entry name" value="Protein kinase-like (PK-like)"/>
    <property type="match status" value="1"/>
</dbReference>
<feature type="compositionally biased region" description="Acidic residues" evidence="7">
    <location>
        <begin position="301"/>
        <end position="327"/>
    </location>
</feature>
<evidence type="ECO:0000259" key="9">
    <source>
        <dbReference type="PROSITE" id="PS51721"/>
    </source>
</evidence>
<dbReference type="Pfam" id="PF01926">
    <property type="entry name" value="MMR_HSR1"/>
    <property type="match status" value="1"/>
</dbReference>
<dbReference type="InterPro" id="IPR017441">
    <property type="entry name" value="Protein_kinase_ATP_BS"/>
</dbReference>
<dbReference type="PROSITE" id="PS50011">
    <property type="entry name" value="PROTEIN_KINASE_DOM"/>
    <property type="match status" value="1"/>
</dbReference>
<keyword evidence="5" id="KW-0342">GTP-binding</keyword>
<feature type="domain" description="CP-type G" evidence="9">
    <location>
        <begin position="161"/>
        <end position="420"/>
    </location>
</feature>
<dbReference type="Gene3D" id="3.40.50.300">
    <property type="entry name" value="P-loop containing nucleotide triphosphate hydrolases"/>
    <property type="match status" value="1"/>
</dbReference>
<feature type="region of interest" description="Disordered" evidence="7">
    <location>
        <begin position="268"/>
        <end position="330"/>
    </location>
</feature>
<dbReference type="InterPro" id="IPR027417">
    <property type="entry name" value="P-loop_NTPase"/>
</dbReference>
<feature type="domain" description="Protein kinase" evidence="8">
    <location>
        <begin position="719"/>
        <end position="1027"/>
    </location>
</feature>
<name>A0A8H5D2J6_9AGAR</name>
<gene>
    <name evidence="10" type="ORF">D9756_006053</name>
</gene>
<sequence length="1053" mass="117778">MPPKRDQNPSGLGRAIINRKVKDARRMQETGNYSVDVDTTSKLKSVTQERDLEEFFNTADLAGTEFTAERRNVKIIQQSAGSSQNPYLLSEQEEANVLKKQAANRQRLRVPRRPPWQKSMTTAQLDRQEKAAFLDWRRGLAELQETEGFLLTPFERNIEVWRQLWRVLERSHLIVQIVDARNPLRFRCEDLEDYIRDVERPEGEAGTGKGIRKSLLLINKADLLTSQQRCLWADYFDSRGIHYAFFSAADSAALQEARREALEAAMRAENGNKPGIGEPPQNERSSGEGDDQQNQTPTPPDSDEELENSEESSSDEDYFSAGEEEEDPRARVLSVLELEDLLLREAPPLSDFTDASGKVPTKLSVGLVGYPNVGKSSTINSLLGEKKVSVSSTPGKTKHFQTIHLSDSIILCDCPGLVFPQFATTKADLICDGVLPIDQMREYTAPIALVVKRLPKEILEAVYGLLIKVRTIEEGGDGGITGQDLLIAYAIARGYMRSSQGNPDEARAARYILKDYVNAKLLFCHPPPGTDDDSFNEKTRQIALSRAVGKKKAPVTRVGKDSDTFVISGDATSVLPAHGHGMKSNAVDDDFFGRDPLASRPMVKGHNNISQGFSRAKFYPHQNAVADDGSPLDFKSARIASVLENAGSGKKHHKKMKRVKQRSGKGSVILMDGDILSLPGPTRIEFTCHHIIREPQEKLTIFDPTPPPQVAQKRLGKYIVTSQCLGTGSFATVHLALDPTKQRQVACKSIRTRKDNEVEQVMKEVKILMKLKHPNINEIYDTEQDKRFLNIFLQLCTGGDLFTYITGSMGTGNPLCEAEAKYLMYQLLLGLRYLHDLMISHRGTVLMHPHPENILLHAPGPYPRILIADFGLARPNAYQETFNVCGTVSYLPPEGVLALDHKHLGYIGMPADCWSAGVILYVMLACVVLPFSDEVLYEKIDIRGCHPFDNEADKTLPQEAAFSYEGSELSTGSRDIRLKERIVYGGVHFPHYPWHDLEAARQLILELLVHDYSKRATVYDALSDNWIQSEIKELKTLYRRRITTDVQGCTPIV</sequence>
<feature type="binding site" evidence="6">
    <location>
        <position position="748"/>
    </location>
    <ligand>
        <name>ATP</name>
        <dbReference type="ChEBI" id="CHEBI:30616"/>
    </ligand>
</feature>
<dbReference type="InterPro" id="IPR011009">
    <property type="entry name" value="Kinase-like_dom_sf"/>
</dbReference>
<dbReference type="PROSITE" id="PS00107">
    <property type="entry name" value="PROTEIN_KINASE_ATP"/>
    <property type="match status" value="1"/>
</dbReference>
<dbReference type="GO" id="GO:0003924">
    <property type="term" value="F:GTPase activity"/>
    <property type="evidence" value="ECO:0007669"/>
    <property type="project" value="InterPro"/>
</dbReference>
<keyword evidence="3 6" id="KW-0547">Nucleotide-binding</keyword>
<dbReference type="OrthoDB" id="61815at2759"/>
<dbReference type="EMBL" id="JAACJO010000011">
    <property type="protein sequence ID" value="KAF5352519.1"/>
    <property type="molecule type" value="Genomic_DNA"/>
</dbReference>